<reference evidence="2" key="1">
    <citation type="submission" date="2016-11" db="UniProtKB">
        <authorList>
            <consortium name="WormBaseParasite"/>
        </authorList>
    </citation>
    <scope>IDENTIFICATION</scope>
</reference>
<evidence type="ECO:0000313" key="1">
    <source>
        <dbReference type="Proteomes" id="UP000095283"/>
    </source>
</evidence>
<dbReference type="WBParaSite" id="Hba_05648">
    <property type="protein sequence ID" value="Hba_05648"/>
    <property type="gene ID" value="Hba_05648"/>
</dbReference>
<organism evidence="1 2">
    <name type="scientific">Heterorhabditis bacteriophora</name>
    <name type="common">Entomopathogenic nematode worm</name>
    <dbReference type="NCBI Taxonomy" id="37862"/>
    <lineage>
        <taxon>Eukaryota</taxon>
        <taxon>Metazoa</taxon>
        <taxon>Ecdysozoa</taxon>
        <taxon>Nematoda</taxon>
        <taxon>Chromadorea</taxon>
        <taxon>Rhabditida</taxon>
        <taxon>Rhabditina</taxon>
        <taxon>Rhabditomorpha</taxon>
        <taxon>Strongyloidea</taxon>
        <taxon>Heterorhabditidae</taxon>
        <taxon>Heterorhabditis</taxon>
    </lineage>
</organism>
<sequence length="94" mass="10517">MKVKDRGAPWPYGQTNPLGLIEPFPQDSWSSGAWLYPVKRMIRGLGGETISTYSQTFNGYDVSVSLLNLAELALWDEPNAGLRRWTVAMEVGTR</sequence>
<evidence type="ECO:0000313" key="2">
    <source>
        <dbReference type="WBParaSite" id="Hba_05648"/>
    </source>
</evidence>
<keyword evidence="1" id="KW-1185">Reference proteome</keyword>
<proteinExistence type="predicted"/>
<name>A0A1I7WKQ0_HETBA</name>
<dbReference type="Proteomes" id="UP000095283">
    <property type="component" value="Unplaced"/>
</dbReference>
<accession>A0A1I7WKQ0</accession>
<dbReference type="AlphaFoldDB" id="A0A1I7WKQ0"/>
<protein>
    <submittedName>
        <fullName evidence="2">Beta-lactamase domain-containing protein</fullName>
    </submittedName>
</protein>